<dbReference type="GO" id="GO:0008703">
    <property type="term" value="F:5-amino-6-(5-phosphoribosylamino)uracil reductase activity"/>
    <property type="evidence" value="ECO:0007669"/>
    <property type="project" value="InterPro"/>
</dbReference>
<dbReference type="InterPro" id="IPR050765">
    <property type="entry name" value="Riboflavin_Biosynth_HTPR"/>
</dbReference>
<name>A0A1G2L873_9BACT</name>
<protein>
    <recommendedName>
        <fullName evidence="1">Bacterial bifunctional deaminase-reductase C-terminal domain-containing protein</fullName>
    </recommendedName>
</protein>
<dbReference type="InterPro" id="IPR002734">
    <property type="entry name" value="RibDG_C"/>
</dbReference>
<dbReference type="Gene3D" id="3.40.430.10">
    <property type="entry name" value="Dihydrofolate Reductase, subunit A"/>
    <property type="match status" value="1"/>
</dbReference>
<feature type="domain" description="Bacterial bifunctional deaminase-reductase C-terminal" evidence="1">
    <location>
        <begin position="2"/>
        <end position="155"/>
    </location>
</feature>
<dbReference type="Proteomes" id="UP000177982">
    <property type="component" value="Unassembled WGS sequence"/>
</dbReference>
<dbReference type="GO" id="GO:0009231">
    <property type="term" value="P:riboflavin biosynthetic process"/>
    <property type="evidence" value="ECO:0007669"/>
    <property type="project" value="InterPro"/>
</dbReference>
<gene>
    <name evidence="2" type="ORF">A2934_00130</name>
</gene>
<dbReference type="SUPFAM" id="SSF53597">
    <property type="entry name" value="Dihydrofolate reductase-like"/>
    <property type="match status" value="1"/>
</dbReference>
<comment type="caution">
    <text evidence="2">The sequence shown here is derived from an EMBL/GenBank/DDBJ whole genome shotgun (WGS) entry which is preliminary data.</text>
</comment>
<dbReference type="AlphaFoldDB" id="A0A1G2L873"/>
<dbReference type="PANTHER" id="PTHR38011">
    <property type="entry name" value="DIHYDROFOLATE REDUCTASE FAMILY PROTEIN (AFU_ORTHOLOGUE AFUA_8G06820)"/>
    <property type="match status" value="1"/>
</dbReference>
<sequence length="168" mass="18867">MKVILYMAISLNGMIAKSDDDTSWISKEEWDSYSLAVRNAGCLIVGHRTYNILTKQPEFSEFKDVKLVVVSQKDFQTLASNHLVAHSPKAALKLLSNFEQVIVAGGGMLNASFLEENLVDEIFIDIEPIILGKGISLFRDKDFECNLKLVGQKKMSDSEVQLHYKVIK</sequence>
<evidence type="ECO:0000259" key="1">
    <source>
        <dbReference type="Pfam" id="PF01872"/>
    </source>
</evidence>
<evidence type="ECO:0000313" key="2">
    <source>
        <dbReference type="EMBL" id="OHA07853.1"/>
    </source>
</evidence>
<organism evidence="2 3">
    <name type="scientific">Candidatus Sungbacteria bacterium RIFCSPLOWO2_01_FULL_47_10</name>
    <dbReference type="NCBI Taxonomy" id="1802276"/>
    <lineage>
        <taxon>Bacteria</taxon>
        <taxon>Candidatus Sungiibacteriota</taxon>
    </lineage>
</organism>
<evidence type="ECO:0000313" key="3">
    <source>
        <dbReference type="Proteomes" id="UP000177982"/>
    </source>
</evidence>
<dbReference type="Pfam" id="PF01872">
    <property type="entry name" value="RibD_C"/>
    <property type="match status" value="1"/>
</dbReference>
<dbReference type="EMBL" id="MHQO01000002">
    <property type="protein sequence ID" value="OHA07853.1"/>
    <property type="molecule type" value="Genomic_DNA"/>
</dbReference>
<proteinExistence type="predicted"/>
<reference evidence="2 3" key="1">
    <citation type="journal article" date="2016" name="Nat. Commun.">
        <title>Thousands of microbial genomes shed light on interconnected biogeochemical processes in an aquifer system.</title>
        <authorList>
            <person name="Anantharaman K."/>
            <person name="Brown C.T."/>
            <person name="Hug L.A."/>
            <person name="Sharon I."/>
            <person name="Castelle C.J."/>
            <person name="Probst A.J."/>
            <person name="Thomas B.C."/>
            <person name="Singh A."/>
            <person name="Wilkins M.J."/>
            <person name="Karaoz U."/>
            <person name="Brodie E.L."/>
            <person name="Williams K.H."/>
            <person name="Hubbard S.S."/>
            <person name="Banfield J.F."/>
        </authorList>
    </citation>
    <scope>NUCLEOTIDE SEQUENCE [LARGE SCALE GENOMIC DNA]</scope>
</reference>
<accession>A0A1G2L873</accession>
<dbReference type="PANTHER" id="PTHR38011:SF11">
    <property type="entry name" value="2,5-DIAMINO-6-RIBOSYLAMINO-4(3H)-PYRIMIDINONE 5'-PHOSPHATE REDUCTASE"/>
    <property type="match status" value="1"/>
</dbReference>
<dbReference type="InterPro" id="IPR024072">
    <property type="entry name" value="DHFR-like_dom_sf"/>
</dbReference>